<dbReference type="PANTHER" id="PTHR45647:SF15">
    <property type="entry name" value="U-BOX DOMAIN-CONTAINING PROTEIN 35"/>
    <property type="match status" value="1"/>
</dbReference>
<dbReference type="PANTHER" id="PTHR45647">
    <property type="entry name" value="OS02G0152300 PROTEIN"/>
    <property type="match status" value="1"/>
</dbReference>
<evidence type="ECO:0000256" key="3">
    <source>
        <dbReference type="ARBA" id="ARBA00022786"/>
    </source>
</evidence>
<dbReference type="Gene3D" id="1.10.510.10">
    <property type="entry name" value="Transferase(Phosphotransferase) domain 1"/>
    <property type="match status" value="1"/>
</dbReference>
<dbReference type="Gramene" id="KZM88438">
    <property type="protein sequence ID" value="KZM88438"/>
    <property type="gene ID" value="DCAR_025513"/>
</dbReference>
<name>A0A164U4Z9_DAUCS</name>
<dbReference type="EMBL" id="CP093349">
    <property type="protein sequence ID" value="WOH09864.1"/>
    <property type="molecule type" value="Genomic_DNA"/>
</dbReference>
<sequence>MRQLDSNIISTTYPDTGPVGTLSYIDPEYQRTGLISPKSHVYAFGMVILQLLTAKPPIALTHVVETAIDDGNFTEVLDPEAGDWPMKLRDKRTSSAGTELCRTSSQRQAQI</sequence>
<organism evidence="5">
    <name type="scientific">Daucus carota subsp. sativus</name>
    <name type="common">Carrot</name>
    <dbReference type="NCBI Taxonomy" id="79200"/>
    <lineage>
        <taxon>Eukaryota</taxon>
        <taxon>Viridiplantae</taxon>
        <taxon>Streptophyta</taxon>
        <taxon>Embryophyta</taxon>
        <taxon>Tracheophyta</taxon>
        <taxon>Spermatophyta</taxon>
        <taxon>Magnoliopsida</taxon>
        <taxon>eudicotyledons</taxon>
        <taxon>Gunneridae</taxon>
        <taxon>Pentapetalae</taxon>
        <taxon>asterids</taxon>
        <taxon>campanulids</taxon>
        <taxon>Apiales</taxon>
        <taxon>Apiaceae</taxon>
        <taxon>Apioideae</taxon>
        <taxon>Scandiceae</taxon>
        <taxon>Daucinae</taxon>
        <taxon>Daucus</taxon>
        <taxon>Daucus sect. Daucus</taxon>
    </lineage>
</organism>
<evidence type="ECO:0000256" key="1">
    <source>
        <dbReference type="ARBA" id="ARBA00000900"/>
    </source>
</evidence>
<evidence type="ECO:0000256" key="4">
    <source>
        <dbReference type="SAM" id="MobiDB-lite"/>
    </source>
</evidence>
<dbReference type="EMBL" id="LNRQ01000007">
    <property type="protein sequence ID" value="KZM88438.1"/>
    <property type="molecule type" value="Genomic_DNA"/>
</dbReference>
<proteinExistence type="predicted"/>
<reference evidence="6" key="2">
    <citation type="submission" date="2022-03" db="EMBL/GenBank/DDBJ databases">
        <title>Draft title - Genomic analysis of global carrot germplasm unveils the trajectory of domestication and the origin of high carotenoid orange carrot.</title>
        <authorList>
            <person name="Iorizzo M."/>
            <person name="Ellison S."/>
            <person name="Senalik D."/>
            <person name="Macko-Podgorni A."/>
            <person name="Grzebelus D."/>
            <person name="Bostan H."/>
            <person name="Rolling W."/>
            <person name="Curaba J."/>
            <person name="Simon P."/>
        </authorList>
    </citation>
    <scope>NUCLEOTIDE SEQUENCE</scope>
    <source>
        <tissue evidence="6">Leaf</tissue>
    </source>
</reference>
<gene>
    <name evidence="5" type="ORF">DCAR_025513</name>
    <name evidence="6" type="ORF">DCAR_0729324</name>
</gene>
<evidence type="ECO:0000256" key="2">
    <source>
        <dbReference type="ARBA" id="ARBA00012483"/>
    </source>
</evidence>
<evidence type="ECO:0000313" key="6">
    <source>
        <dbReference type="EMBL" id="WOH09864.1"/>
    </source>
</evidence>
<dbReference type="AlphaFoldDB" id="A0A164U4Z9"/>
<evidence type="ECO:0000313" key="7">
    <source>
        <dbReference type="Proteomes" id="UP000077755"/>
    </source>
</evidence>
<evidence type="ECO:0000313" key="5">
    <source>
        <dbReference type="EMBL" id="KZM88438.1"/>
    </source>
</evidence>
<dbReference type="EC" id="2.3.2.27" evidence="2"/>
<dbReference type="SUPFAM" id="SSF56112">
    <property type="entry name" value="Protein kinase-like (PK-like)"/>
    <property type="match status" value="1"/>
</dbReference>
<dbReference type="GO" id="GO:0061630">
    <property type="term" value="F:ubiquitin protein ligase activity"/>
    <property type="evidence" value="ECO:0007669"/>
    <property type="project" value="UniProtKB-EC"/>
</dbReference>
<dbReference type="InterPro" id="IPR011009">
    <property type="entry name" value="Kinase-like_dom_sf"/>
</dbReference>
<accession>A0A164U4Z9</accession>
<dbReference type="Proteomes" id="UP000077755">
    <property type="component" value="Chromosome 7"/>
</dbReference>
<keyword evidence="3" id="KW-0833">Ubl conjugation pathway</keyword>
<keyword evidence="7" id="KW-1185">Reference proteome</keyword>
<feature type="compositionally biased region" description="Polar residues" evidence="4">
    <location>
        <begin position="94"/>
        <end position="111"/>
    </location>
</feature>
<feature type="region of interest" description="Disordered" evidence="4">
    <location>
        <begin position="92"/>
        <end position="111"/>
    </location>
</feature>
<comment type="catalytic activity">
    <reaction evidence="1">
        <text>S-ubiquitinyl-[E2 ubiquitin-conjugating enzyme]-L-cysteine + [acceptor protein]-L-lysine = [E2 ubiquitin-conjugating enzyme]-L-cysteine + N(6)-ubiquitinyl-[acceptor protein]-L-lysine.</text>
        <dbReference type="EC" id="2.3.2.27"/>
    </reaction>
</comment>
<dbReference type="InterPro" id="IPR051348">
    <property type="entry name" value="U-box_ubiquitin_ligases"/>
</dbReference>
<protein>
    <recommendedName>
        <fullName evidence="2">RING-type E3 ubiquitin transferase</fullName>
        <ecNumber evidence="2">2.3.2.27</ecNumber>
    </recommendedName>
</protein>
<reference evidence="5" key="1">
    <citation type="journal article" date="2016" name="Nat. Genet.">
        <title>A high-quality carrot genome assembly provides new insights into carotenoid accumulation and asterid genome evolution.</title>
        <authorList>
            <person name="Iorizzo M."/>
            <person name="Ellison S."/>
            <person name="Senalik D."/>
            <person name="Zeng P."/>
            <person name="Satapoomin P."/>
            <person name="Huang J."/>
            <person name="Bowman M."/>
            <person name="Iovene M."/>
            <person name="Sanseverino W."/>
            <person name="Cavagnaro P."/>
            <person name="Yildiz M."/>
            <person name="Macko-Podgorni A."/>
            <person name="Moranska E."/>
            <person name="Grzebelus E."/>
            <person name="Grzebelus D."/>
            <person name="Ashrafi H."/>
            <person name="Zheng Z."/>
            <person name="Cheng S."/>
            <person name="Spooner D."/>
            <person name="Van Deynze A."/>
            <person name="Simon P."/>
        </authorList>
    </citation>
    <scope>NUCLEOTIDE SEQUENCE [LARGE SCALE GENOMIC DNA]</scope>
    <source>
        <tissue evidence="5">Leaf</tissue>
    </source>
</reference>